<dbReference type="InterPro" id="IPR020843">
    <property type="entry name" value="ER"/>
</dbReference>
<dbReference type="InterPro" id="IPR036291">
    <property type="entry name" value="NAD(P)-bd_dom_sf"/>
</dbReference>
<dbReference type="InterPro" id="IPR013154">
    <property type="entry name" value="ADH-like_N"/>
</dbReference>
<dbReference type="EMBL" id="CP001022">
    <property type="protein sequence ID" value="ACB61389.1"/>
    <property type="molecule type" value="Genomic_DNA"/>
</dbReference>
<evidence type="ECO:0000256" key="1">
    <source>
        <dbReference type="ARBA" id="ARBA00022857"/>
    </source>
</evidence>
<protein>
    <submittedName>
        <fullName evidence="3">Alcohol dehydrogenase GroES domain protein</fullName>
    </submittedName>
</protein>
<dbReference type="GO" id="GO:0016491">
    <property type="term" value="F:oxidoreductase activity"/>
    <property type="evidence" value="ECO:0007669"/>
    <property type="project" value="InterPro"/>
</dbReference>
<dbReference type="InterPro" id="IPR051603">
    <property type="entry name" value="Zinc-ADH_QOR/CCCR"/>
</dbReference>
<dbReference type="Pfam" id="PF08240">
    <property type="entry name" value="ADH_N"/>
    <property type="match status" value="1"/>
</dbReference>
<dbReference type="SUPFAM" id="SSF50129">
    <property type="entry name" value="GroES-like"/>
    <property type="match status" value="1"/>
</dbReference>
<accession>B1YIR3</accession>
<evidence type="ECO:0000259" key="2">
    <source>
        <dbReference type="SMART" id="SM00829"/>
    </source>
</evidence>
<dbReference type="eggNOG" id="COG0604">
    <property type="taxonomic scope" value="Bacteria"/>
</dbReference>
<dbReference type="PANTHER" id="PTHR44154">
    <property type="entry name" value="QUINONE OXIDOREDUCTASE"/>
    <property type="match status" value="1"/>
</dbReference>
<dbReference type="SMART" id="SM00829">
    <property type="entry name" value="PKS_ER"/>
    <property type="match status" value="1"/>
</dbReference>
<dbReference type="AlphaFoldDB" id="B1YIR3"/>
<dbReference type="SUPFAM" id="SSF51735">
    <property type="entry name" value="NAD(P)-binding Rossmann-fold domains"/>
    <property type="match status" value="1"/>
</dbReference>
<dbReference type="HOGENOM" id="CLU_026673_3_3_9"/>
<dbReference type="STRING" id="262543.Exig_1937"/>
<reference evidence="3 4" key="1">
    <citation type="journal article" date="2006" name="Extremophiles">
        <title>Characterization of Exiguobacterium isolates from the Siberian permafrost. Description of Exiguobacterium sibiricum sp. nov.</title>
        <authorList>
            <person name="Rodrigues D.F."/>
            <person name="Goris J."/>
            <person name="Vishnivetskaya T."/>
            <person name="Gilichinsky D."/>
            <person name="Thomashow M.F."/>
            <person name="Tiedje J.M."/>
        </authorList>
    </citation>
    <scope>NUCLEOTIDE SEQUENCE [LARGE SCALE GENOMIC DNA]</scope>
    <source>
        <strain evidence="4">DSM 17290 / CIP 109462 / JCM 13490 / 255-15</strain>
    </source>
</reference>
<dbReference type="InterPro" id="IPR013149">
    <property type="entry name" value="ADH-like_C"/>
</dbReference>
<keyword evidence="1" id="KW-0521">NADP</keyword>
<reference evidence="4" key="3">
    <citation type="submission" date="2008-04" db="EMBL/GenBank/DDBJ databases">
        <title>Complete sequence of chromosome of Exiguobacterium sibiricum 255-15.</title>
        <authorList>
            <consortium name="US DOE Joint Genome Institute"/>
            <person name="Copeland A."/>
            <person name="Lucas S."/>
            <person name="Lapidus A."/>
            <person name="Glavina del Rio T."/>
            <person name="Dalin E."/>
            <person name="Tice H."/>
            <person name="Bruce D."/>
            <person name="Goodwin L."/>
            <person name="Pitluck S."/>
            <person name="Kiss H."/>
            <person name="Chertkov O."/>
            <person name="Monk C."/>
            <person name="Brettin T."/>
            <person name="Detter J.C."/>
            <person name="Han C."/>
            <person name="Kuske C.R."/>
            <person name="Schmutz J."/>
            <person name="Larimer F."/>
            <person name="Land M."/>
            <person name="Hauser L."/>
            <person name="Kyrpides N."/>
            <person name="Mikhailova N."/>
            <person name="Vishnivetskaya T."/>
            <person name="Rodrigues D.F."/>
            <person name="Gilichinsky D."/>
            <person name="Tiedje J."/>
            <person name="Richardson P."/>
        </authorList>
    </citation>
    <scope>NUCLEOTIDE SEQUENCE [LARGE SCALE GENOMIC DNA]</scope>
    <source>
        <strain evidence="4">DSM 17290 / CIP 109462 / JCM 13490 / 255-15</strain>
    </source>
</reference>
<reference evidence="3 4" key="2">
    <citation type="journal article" date="2008" name="BMC Genomics">
        <title>Architecture of thermal adaptation in an Exiguobacterium sibiricum strain isolated from 3 million year old permafrost: a genome and transcriptome approach.</title>
        <authorList>
            <person name="Rodrigues D.F."/>
            <person name="Ivanova N."/>
            <person name="He Z."/>
            <person name="Huebner M."/>
            <person name="Zhou J."/>
            <person name="Tiedje J.M."/>
        </authorList>
    </citation>
    <scope>NUCLEOTIDE SEQUENCE [LARGE SCALE GENOMIC DNA]</scope>
    <source>
        <strain evidence="4">DSM 17290 / CIP 109462 / JCM 13490 / 255-15</strain>
    </source>
</reference>
<evidence type="ECO:0000313" key="4">
    <source>
        <dbReference type="Proteomes" id="UP000001681"/>
    </source>
</evidence>
<dbReference type="KEGG" id="esi:Exig_1937"/>
<dbReference type="PANTHER" id="PTHR44154:SF1">
    <property type="entry name" value="QUINONE OXIDOREDUCTASE"/>
    <property type="match status" value="1"/>
</dbReference>
<dbReference type="Gene3D" id="3.40.50.720">
    <property type="entry name" value="NAD(P)-binding Rossmann-like Domain"/>
    <property type="match status" value="1"/>
</dbReference>
<sequence>MMKAWLNHTGEAIDQWTFEEIETPTPGAGQALIRVKSVALNPVDYKAIKNPAWTYPHVPGVDLTGIVEQTGPNVTGIKVGERIAVHTNLQKNGAFAEYAVVDARALAKIPDAVSFSEAAAILCAGMTAYEAIIQKMNTTGKETILIHAGAGGVGGIGIQLAKRLGLAVATTASTENHDWVKKLGADLAIDYKTENVTEVIRDWTNGRGADLIFNTVGRDEATADLGRLAFSGQLAFIAGGPDQSVVKPFTLSPSIHEVALAAAYAIEDDRAIRNLGHMADELLKLVAAKELDPLVTEEIPAADLVKGLQRLSERHVRGKLIATF</sequence>
<name>B1YIR3_EXIS2</name>
<keyword evidence="4" id="KW-1185">Reference proteome</keyword>
<dbReference type="CDD" id="cd08271">
    <property type="entry name" value="MDR5"/>
    <property type="match status" value="1"/>
</dbReference>
<proteinExistence type="predicted"/>
<dbReference type="InterPro" id="IPR011032">
    <property type="entry name" value="GroES-like_sf"/>
</dbReference>
<feature type="domain" description="Enoyl reductase (ER)" evidence="2">
    <location>
        <begin position="11"/>
        <end position="322"/>
    </location>
</feature>
<dbReference type="Gene3D" id="3.90.180.10">
    <property type="entry name" value="Medium-chain alcohol dehydrogenases, catalytic domain"/>
    <property type="match status" value="1"/>
</dbReference>
<evidence type="ECO:0000313" key="3">
    <source>
        <dbReference type="EMBL" id="ACB61389.1"/>
    </source>
</evidence>
<dbReference type="Proteomes" id="UP000001681">
    <property type="component" value="Chromosome"/>
</dbReference>
<gene>
    <name evidence="3" type="ordered locus">Exig_1937</name>
</gene>
<organism evidence="3 4">
    <name type="scientific">Exiguobacterium sibiricum (strain DSM 17290 / CCUG 55495 / CIP 109462 / JCM 13490 / 255-15)</name>
    <dbReference type="NCBI Taxonomy" id="262543"/>
    <lineage>
        <taxon>Bacteria</taxon>
        <taxon>Bacillati</taxon>
        <taxon>Bacillota</taxon>
        <taxon>Bacilli</taxon>
        <taxon>Bacillales</taxon>
        <taxon>Bacillales Family XII. Incertae Sedis</taxon>
        <taxon>Exiguobacterium</taxon>
    </lineage>
</organism>
<dbReference type="Pfam" id="PF00107">
    <property type="entry name" value="ADH_zinc_N"/>
    <property type="match status" value="1"/>
</dbReference>